<sequence>MTRNAAPEKLDDGEREVDPDDSPAEDEDESESKGADGPARGARAGCSPGSRRSSPCSSSVRPGRVTSTTGS</sequence>
<reference evidence="2" key="1">
    <citation type="submission" date="2024-06" db="EMBL/GenBank/DDBJ databases">
        <authorList>
            <consortium name="consrtm"/>
            <person name="Uemura M."/>
            <person name="Terahara T."/>
        </authorList>
    </citation>
    <scope>NUCLEOTIDE SEQUENCE</scope>
    <source>
        <strain evidence="2">KM77-8</strain>
    </source>
</reference>
<feature type="region of interest" description="Disordered" evidence="1">
    <location>
        <begin position="1"/>
        <end position="71"/>
    </location>
</feature>
<organism evidence="2">
    <name type="scientific">Streptomyces haneummycinicus</name>
    <dbReference type="NCBI Taxonomy" id="3074435"/>
    <lineage>
        <taxon>Bacteria</taxon>
        <taxon>Bacillati</taxon>
        <taxon>Actinomycetota</taxon>
        <taxon>Actinomycetes</taxon>
        <taxon>Kitasatosporales</taxon>
        <taxon>Streptomycetaceae</taxon>
        <taxon>Streptomyces</taxon>
    </lineage>
</organism>
<dbReference type="AlphaFoldDB" id="A0AAT9HY12"/>
<proteinExistence type="predicted"/>
<feature type="compositionally biased region" description="Acidic residues" evidence="1">
    <location>
        <begin position="13"/>
        <end position="30"/>
    </location>
</feature>
<name>A0AAT9HY12_9ACTN</name>
<evidence type="ECO:0000313" key="2">
    <source>
        <dbReference type="EMBL" id="BFO22129.1"/>
    </source>
</evidence>
<dbReference type="EMBL" id="AP035768">
    <property type="protein sequence ID" value="BFO22129.1"/>
    <property type="molecule type" value="Genomic_DNA"/>
</dbReference>
<evidence type="ECO:0000256" key="1">
    <source>
        <dbReference type="SAM" id="MobiDB-lite"/>
    </source>
</evidence>
<gene>
    <name evidence="2" type="ORF">SHKM778_85170</name>
</gene>
<accession>A0AAT9HY12</accession>
<feature type="compositionally biased region" description="Basic and acidic residues" evidence="1">
    <location>
        <begin position="1"/>
        <end position="12"/>
    </location>
</feature>
<feature type="compositionally biased region" description="Low complexity" evidence="1">
    <location>
        <begin position="35"/>
        <end position="65"/>
    </location>
</feature>
<protein>
    <submittedName>
        <fullName evidence="2">Uncharacterized protein</fullName>
    </submittedName>
</protein>
<reference evidence="2" key="2">
    <citation type="submission" date="2024-07" db="EMBL/GenBank/DDBJ databases">
        <title>Streptomyces haneummycinica sp. nov., a new antibiotic-producing actinobacterium isolated from marine sediment.</title>
        <authorList>
            <person name="Uemura M."/>
            <person name="Hamada M."/>
            <person name="Hirano S."/>
            <person name="Kobayashi K."/>
            <person name="Ohshiro T."/>
            <person name="Kobayashi T."/>
            <person name="Terahara T."/>
        </authorList>
    </citation>
    <scope>NUCLEOTIDE SEQUENCE</scope>
    <source>
        <strain evidence="2">KM77-8</strain>
    </source>
</reference>